<dbReference type="EMBL" id="SOJN01000133">
    <property type="protein sequence ID" value="TET44217.1"/>
    <property type="molecule type" value="Genomic_DNA"/>
</dbReference>
<name>A0A523UNU3_UNCT6</name>
<dbReference type="AlphaFoldDB" id="A0A523UNU3"/>
<sequence length="184" mass="19597">MGGSHGRTDRIDILEDLSLCEITLCTVCSHSCLDKSWKQGIGEDSMFKKILVATDASEQALRACREAAGMAKAFGSEVTLIYVVYLPPMYKTDVGPGIRETLVDDGKEILQKSKEEADASGIEAKVKLIREGNPAEVIVKESKSGAYDLIVMGSSGLGRAGALQLGSVSVRVADDADCSVLIIK</sequence>
<dbReference type="SUPFAM" id="SSF52402">
    <property type="entry name" value="Adenine nucleotide alpha hydrolases-like"/>
    <property type="match status" value="1"/>
</dbReference>
<dbReference type="Pfam" id="PF00582">
    <property type="entry name" value="Usp"/>
    <property type="match status" value="1"/>
</dbReference>
<gene>
    <name evidence="3" type="ORF">E3J62_10920</name>
</gene>
<accession>A0A523UNU3</accession>
<reference evidence="3 4" key="1">
    <citation type="submission" date="2019-03" db="EMBL/GenBank/DDBJ databases">
        <title>Metabolic potential of uncultured bacteria and archaea associated with petroleum seepage in deep-sea sediments.</title>
        <authorList>
            <person name="Dong X."/>
            <person name="Hubert C."/>
        </authorList>
    </citation>
    <scope>NUCLEOTIDE SEQUENCE [LARGE SCALE GENOMIC DNA]</scope>
    <source>
        <strain evidence="3">E44_bin18</strain>
    </source>
</reference>
<evidence type="ECO:0000256" key="1">
    <source>
        <dbReference type="ARBA" id="ARBA00008791"/>
    </source>
</evidence>
<dbReference type="PANTHER" id="PTHR46268:SF6">
    <property type="entry name" value="UNIVERSAL STRESS PROTEIN UP12"/>
    <property type="match status" value="1"/>
</dbReference>
<dbReference type="InterPro" id="IPR006015">
    <property type="entry name" value="Universal_stress_UspA"/>
</dbReference>
<dbReference type="CDD" id="cd00293">
    <property type="entry name" value="USP-like"/>
    <property type="match status" value="1"/>
</dbReference>
<dbReference type="InterPro" id="IPR006016">
    <property type="entry name" value="UspA"/>
</dbReference>
<protein>
    <submittedName>
        <fullName evidence="3">Universal stress protein</fullName>
    </submittedName>
</protein>
<dbReference type="PANTHER" id="PTHR46268">
    <property type="entry name" value="STRESS RESPONSE PROTEIN NHAX"/>
    <property type="match status" value="1"/>
</dbReference>
<comment type="similarity">
    <text evidence="1">Belongs to the universal stress protein A family.</text>
</comment>
<evidence type="ECO:0000313" key="3">
    <source>
        <dbReference type="EMBL" id="TET44217.1"/>
    </source>
</evidence>
<organism evidence="3 4">
    <name type="scientific">candidate division TA06 bacterium</name>
    <dbReference type="NCBI Taxonomy" id="2250710"/>
    <lineage>
        <taxon>Bacteria</taxon>
        <taxon>Bacteria division TA06</taxon>
    </lineage>
</organism>
<proteinExistence type="inferred from homology"/>
<feature type="domain" description="UspA" evidence="2">
    <location>
        <begin position="46"/>
        <end position="184"/>
    </location>
</feature>
<evidence type="ECO:0000313" key="4">
    <source>
        <dbReference type="Proteomes" id="UP000315525"/>
    </source>
</evidence>
<evidence type="ECO:0000259" key="2">
    <source>
        <dbReference type="Pfam" id="PF00582"/>
    </source>
</evidence>
<dbReference type="InterPro" id="IPR014729">
    <property type="entry name" value="Rossmann-like_a/b/a_fold"/>
</dbReference>
<dbReference type="Gene3D" id="3.40.50.620">
    <property type="entry name" value="HUPs"/>
    <property type="match status" value="1"/>
</dbReference>
<dbReference type="Proteomes" id="UP000315525">
    <property type="component" value="Unassembled WGS sequence"/>
</dbReference>
<dbReference type="PRINTS" id="PR01438">
    <property type="entry name" value="UNVRSLSTRESS"/>
</dbReference>
<comment type="caution">
    <text evidence="3">The sequence shown here is derived from an EMBL/GenBank/DDBJ whole genome shotgun (WGS) entry which is preliminary data.</text>
</comment>